<dbReference type="RefSeq" id="WP_377142666.1">
    <property type="nucleotide sequence ID" value="NZ_JBHSFI010000012.1"/>
</dbReference>
<dbReference type="InterPro" id="IPR012349">
    <property type="entry name" value="Split_barrel_FMN-bd"/>
</dbReference>
<evidence type="ECO:0000313" key="3">
    <source>
        <dbReference type="EMBL" id="MFC4632238.1"/>
    </source>
</evidence>
<dbReference type="PANTHER" id="PTHR35176:SF4">
    <property type="entry name" value="PYRIDOXAMINE 5'-PHOSPHATE OXIDASE-RELATED FMN-BINDING"/>
    <property type="match status" value="1"/>
</dbReference>
<dbReference type="Proteomes" id="UP001596011">
    <property type="component" value="Unassembled WGS sequence"/>
</dbReference>
<dbReference type="InterPro" id="IPR052019">
    <property type="entry name" value="F420H2_bilvrd_red/Heme_oxyg"/>
</dbReference>
<keyword evidence="1" id="KW-0560">Oxidoreductase</keyword>
<gene>
    <name evidence="3" type="ORF">ACFO6V_28620</name>
</gene>
<dbReference type="SUPFAM" id="SSF50475">
    <property type="entry name" value="FMN-binding split barrel"/>
    <property type="match status" value="1"/>
</dbReference>
<dbReference type="PANTHER" id="PTHR35176">
    <property type="entry name" value="HEME OXYGENASE HI_0854-RELATED"/>
    <property type="match status" value="1"/>
</dbReference>
<accession>A0ABV9HRV1</accession>
<protein>
    <submittedName>
        <fullName evidence="3">Pyridoxamine 5'-phosphate oxidase family protein</fullName>
    </submittedName>
</protein>
<dbReference type="Pfam" id="PF01243">
    <property type="entry name" value="PNPOx_N"/>
    <property type="match status" value="1"/>
</dbReference>
<evidence type="ECO:0000256" key="1">
    <source>
        <dbReference type="ARBA" id="ARBA00023002"/>
    </source>
</evidence>
<keyword evidence="4" id="KW-1185">Reference proteome</keyword>
<proteinExistence type="predicted"/>
<sequence>MSTHIKTKNLGGLYELSPLQWEPVAAALADIGDQAPGGRGPDRHSHWLTTINADGSPHTTGVGAFWDDGRFYVVSGRGVRKGRNMEREPRCTIAVAADDYDVVVEGVAELVTDRATVAHIAEVAAAGGWPAEVDESGTALTAPYSAPSAGPAPWHVYRVTPTKANALFVRDPGGATSWTFE</sequence>
<dbReference type="Gene3D" id="2.30.110.10">
    <property type="entry name" value="Electron Transport, Fmn-binding Protein, Chain A"/>
    <property type="match status" value="1"/>
</dbReference>
<evidence type="ECO:0000313" key="4">
    <source>
        <dbReference type="Proteomes" id="UP001596011"/>
    </source>
</evidence>
<feature type="domain" description="Pyridoxamine 5'-phosphate oxidase N-terminal" evidence="2">
    <location>
        <begin position="44"/>
        <end position="130"/>
    </location>
</feature>
<dbReference type="EMBL" id="JBHSFI010000012">
    <property type="protein sequence ID" value="MFC4632238.1"/>
    <property type="molecule type" value="Genomic_DNA"/>
</dbReference>
<dbReference type="InterPro" id="IPR011576">
    <property type="entry name" value="Pyridox_Oxase_N"/>
</dbReference>
<evidence type="ECO:0000259" key="2">
    <source>
        <dbReference type="Pfam" id="PF01243"/>
    </source>
</evidence>
<name>A0ABV9HRV1_9MICO</name>
<reference evidence="4" key="1">
    <citation type="journal article" date="2019" name="Int. J. Syst. Evol. Microbiol.">
        <title>The Global Catalogue of Microorganisms (GCM) 10K type strain sequencing project: providing services to taxonomists for standard genome sequencing and annotation.</title>
        <authorList>
            <consortium name="The Broad Institute Genomics Platform"/>
            <consortium name="The Broad Institute Genome Sequencing Center for Infectious Disease"/>
            <person name="Wu L."/>
            <person name="Ma J."/>
        </authorList>
    </citation>
    <scope>NUCLEOTIDE SEQUENCE [LARGE SCALE GENOMIC DNA]</scope>
    <source>
        <strain evidence="4">CCUG 42722</strain>
    </source>
</reference>
<comment type="caution">
    <text evidence="3">The sequence shown here is derived from an EMBL/GenBank/DDBJ whole genome shotgun (WGS) entry which is preliminary data.</text>
</comment>
<organism evidence="3 4">
    <name type="scientific">Promicromonospora alba</name>
    <dbReference type="NCBI Taxonomy" id="1616110"/>
    <lineage>
        <taxon>Bacteria</taxon>
        <taxon>Bacillati</taxon>
        <taxon>Actinomycetota</taxon>
        <taxon>Actinomycetes</taxon>
        <taxon>Micrococcales</taxon>
        <taxon>Promicromonosporaceae</taxon>
        <taxon>Promicromonospora</taxon>
    </lineage>
</organism>